<feature type="transmembrane region" description="Helical" evidence="2">
    <location>
        <begin position="106"/>
        <end position="125"/>
    </location>
</feature>
<feature type="compositionally biased region" description="Polar residues" evidence="1">
    <location>
        <begin position="1"/>
        <end position="11"/>
    </location>
</feature>
<feature type="transmembrane region" description="Helical" evidence="2">
    <location>
        <begin position="40"/>
        <end position="59"/>
    </location>
</feature>
<accession>A0A8A1M5M8</accession>
<protein>
    <submittedName>
        <fullName evidence="3">Uncharacterized protein</fullName>
    </submittedName>
</protein>
<keyword evidence="2" id="KW-0472">Membrane</keyword>
<evidence type="ECO:0000313" key="4">
    <source>
        <dbReference type="Proteomes" id="UP000663671"/>
    </source>
</evidence>
<feature type="transmembrane region" description="Helical" evidence="2">
    <location>
        <begin position="359"/>
        <end position="379"/>
    </location>
</feature>
<gene>
    <name evidence="3" type="ORF">I7I51_04849</name>
</gene>
<feature type="region of interest" description="Disordered" evidence="1">
    <location>
        <begin position="1"/>
        <end position="26"/>
    </location>
</feature>
<organism evidence="3 4">
    <name type="scientific">Ajellomyces capsulatus</name>
    <name type="common">Darling's disease fungus</name>
    <name type="synonym">Histoplasma capsulatum</name>
    <dbReference type="NCBI Taxonomy" id="5037"/>
    <lineage>
        <taxon>Eukaryota</taxon>
        <taxon>Fungi</taxon>
        <taxon>Dikarya</taxon>
        <taxon>Ascomycota</taxon>
        <taxon>Pezizomycotina</taxon>
        <taxon>Eurotiomycetes</taxon>
        <taxon>Eurotiomycetidae</taxon>
        <taxon>Onygenales</taxon>
        <taxon>Ajellomycetaceae</taxon>
        <taxon>Histoplasma</taxon>
    </lineage>
</organism>
<dbReference type="AlphaFoldDB" id="A0A8A1M5M8"/>
<keyword evidence="2" id="KW-1133">Transmembrane helix</keyword>
<dbReference type="OrthoDB" id="5394254at2759"/>
<reference evidence="3" key="1">
    <citation type="submission" date="2021-01" db="EMBL/GenBank/DDBJ databases">
        <title>Chromosome-level genome assembly of a human fungal pathogen reveals clustering of transcriptionally co-regulated genes.</title>
        <authorList>
            <person name="Voorhies M."/>
            <person name="Cohen S."/>
            <person name="Shea T.P."/>
            <person name="Petrus S."/>
            <person name="Munoz J.F."/>
            <person name="Poplawski S."/>
            <person name="Goldman W.E."/>
            <person name="Michael T."/>
            <person name="Cuomo C.A."/>
            <person name="Sil A."/>
            <person name="Beyhan S."/>
        </authorList>
    </citation>
    <scope>NUCLEOTIDE SEQUENCE</scope>
    <source>
        <strain evidence="3">WU24</strain>
    </source>
</reference>
<evidence type="ECO:0000256" key="1">
    <source>
        <dbReference type="SAM" id="MobiDB-lite"/>
    </source>
</evidence>
<dbReference type="VEuPathDB" id="FungiDB:I7I51_04849"/>
<name>A0A8A1M5M8_AJECA</name>
<keyword evidence="2" id="KW-0812">Transmembrane</keyword>
<dbReference type="EMBL" id="CP069110">
    <property type="protein sequence ID" value="QSS60053.1"/>
    <property type="molecule type" value="Genomic_DNA"/>
</dbReference>
<proteinExistence type="predicted"/>
<sequence>MPSRKSTTTKSSHGRKGKHTPHESLPTGWHFQAPRWLRALCRYSSLVICSLALSTGLFSLSSQITQGDLAWTSRQYDSWWGIGGLLAWRTTELTVAWLSGYDARDAATFTYLTHLPTYVLLYSFYGIRPTTLMTVAFITLLSTAIPFFVFRGPSRIHQMHPFMGFQCCDGHTTLSAISGTKTTKDDIKLRHPTILADCPTTAYTTLVASGIYTLILYSSVVTWLPTYLVTYYDGLPDIRIAHAGAKSFISLLATLLPAGYALRDFLFVSSVGAERLDEQRIEDSAVDFTRPGKEAREQGDEAPSGELLVMSVYRKYWLELPAKTRSLLSRTIELAVMIMFNTVVQVVGTINGAEVEGAVGWGSIWTLATCVTGVMFGWVEAADGL</sequence>
<feature type="transmembrane region" description="Helical" evidence="2">
    <location>
        <begin position="79"/>
        <end position="99"/>
    </location>
</feature>
<feature type="transmembrane region" description="Helical" evidence="2">
    <location>
        <begin position="334"/>
        <end position="353"/>
    </location>
</feature>
<dbReference type="Proteomes" id="UP000663671">
    <property type="component" value="Chromosome 4"/>
</dbReference>
<evidence type="ECO:0000313" key="3">
    <source>
        <dbReference type="EMBL" id="QSS60053.1"/>
    </source>
</evidence>
<evidence type="ECO:0000256" key="2">
    <source>
        <dbReference type="SAM" id="Phobius"/>
    </source>
</evidence>
<feature type="transmembrane region" description="Helical" evidence="2">
    <location>
        <begin position="131"/>
        <end position="150"/>
    </location>
</feature>